<protein>
    <submittedName>
        <fullName evidence="4">ABC transporter permease</fullName>
    </submittedName>
</protein>
<evidence type="ECO:0000313" key="5">
    <source>
        <dbReference type="EMBL" id="OTQ07857.1"/>
    </source>
</evidence>
<keyword evidence="2 3" id="KW-0732">Signal</keyword>
<evidence type="ECO:0000313" key="6">
    <source>
        <dbReference type="Proteomes" id="UP000194800"/>
    </source>
</evidence>
<dbReference type="EMBL" id="NART01000139">
    <property type="protein sequence ID" value="OTQ07857.1"/>
    <property type="molecule type" value="Genomic_DNA"/>
</dbReference>
<comment type="caution">
    <text evidence="4">The sequence shown here is derived from an EMBL/GenBank/DDBJ whole genome shotgun (WGS) entry which is preliminary data.</text>
</comment>
<name>A0A2C9XVS0_9GAMM</name>
<evidence type="ECO:0000313" key="4">
    <source>
        <dbReference type="EMBL" id="OTP98193.1"/>
    </source>
</evidence>
<reference evidence="6 7" key="1">
    <citation type="submission" date="2017-03" db="EMBL/GenBank/DDBJ databases">
        <title>Comparative genomics of honeybee gut symbionts reveal geographically distinct and subgroup specific antibiotic resistance.</title>
        <authorList>
            <person name="Ludvigsen J."/>
            <person name="Porcellato D."/>
            <person name="Labee-Lund T.M."/>
            <person name="Amdam G.V."/>
            <person name="Rudi K."/>
        </authorList>
    </citation>
    <scope>NUCLEOTIDE SEQUENCE [LARGE SCALE GENOMIC DNA]</scope>
    <source>
        <strain evidence="4 7">A-7-12</strain>
        <strain evidence="5 6">A-9-12</strain>
    </source>
</reference>
<dbReference type="EMBL" id="NARP01000036">
    <property type="protein sequence ID" value="OTP98193.1"/>
    <property type="molecule type" value="Genomic_DNA"/>
</dbReference>
<dbReference type="OrthoDB" id="9785326at2"/>
<dbReference type="GO" id="GO:0120010">
    <property type="term" value="P:intermembrane phospholipid transfer"/>
    <property type="evidence" value="ECO:0007669"/>
    <property type="project" value="TreeGrafter"/>
</dbReference>
<evidence type="ECO:0000256" key="3">
    <source>
        <dbReference type="SAM" id="SignalP"/>
    </source>
</evidence>
<dbReference type="Proteomes" id="UP000194977">
    <property type="component" value="Unassembled WGS sequence"/>
</dbReference>
<dbReference type="InterPro" id="IPR007428">
    <property type="entry name" value="MlaA"/>
</dbReference>
<dbReference type="GO" id="GO:0016020">
    <property type="term" value="C:membrane"/>
    <property type="evidence" value="ECO:0007669"/>
    <property type="project" value="InterPro"/>
</dbReference>
<evidence type="ECO:0000313" key="7">
    <source>
        <dbReference type="Proteomes" id="UP000194977"/>
    </source>
</evidence>
<dbReference type="PANTHER" id="PTHR30035:SF3">
    <property type="entry name" value="INTERMEMBRANE PHOSPHOLIPID TRANSPORT SYSTEM LIPOPROTEIN MLAA"/>
    <property type="match status" value="1"/>
</dbReference>
<accession>A0A2C9XVS0</accession>
<dbReference type="Proteomes" id="UP000194800">
    <property type="component" value="Unassembled WGS sequence"/>
</dbReference>
<feature type="signal peptide" evidence="3">
    <location>
        <begin position="1"/>
        <end position="19"/>
    </location>
</feature>
<comment type="similarity">
    <text evidence="1">Belongs to the MlaA family.</text>
</comment>
<dbReference type="AlphaFoldDB" id="A0A2C9XVS0"/>
<sequence length="252" mass="28236">MKKRIIGMMFSVLTLTSCATYQPETNSYSDPLSGLNKTMFNVNYYALDPYILRPAAVVWKDYVPSPIRKGVVNFSSNLSEPASMVNSVLQGEGHEAGKHLARFFLNTVFGVAGLFDVAGMADPQLQKGSKRSFGDVLGHYNVPYGPYVVLPFYGSATLRQEGGDIVDTLYPPLVWLDWEWALVRGVFDGIEARAVAIEYEDLLKNSDDPYNFMRNAYFQRNDFNASGGKVDEQKQQQRQESINSIINDIDSQ</sequence>
<evidence type="ECO:0000256" key="1">
    <source>
        <dbReference type="ARBA" id="ARBA00010634"/>
    </source>
</evidence>
<dbReference type="Pfam" id="PF04333">
    <property type="entry name" value="MlaA"/>
    <property type="match status" value="1"/>
</dbReference>
<dbReference type="PRINTS" id="PR01805">
    <property type="entry name" value="VACJLIPOPROT"/>
</dbReference>
<organism evidence="4 7">
    <name type="scientific">Gilliamella apicola</name>
    <dbReference type="NCBI Taxonomy" id="1196095"/>
    <lineage>
        <taxon>Bacteria</taxon>
        <taxon>Pseudomonadati</taxon>
        <taxon>Pseudomonadota</taxon>
        <taxon>Gammaproteobacteria</taxon>
        <taxon>Orbales</taxon>
        <taxon>Orbaceae</taxon>
        <taxon>Gilliamella</taxon>
    </lineage>
</organism>
<keyword evidence="6" id="KW-1185">Reference proteome</keyword>
<dbReference type="PANTHER" id="PTHR30035">
    <property type="entry name" value="LIPOPROTEIN VACJ-RELATED"/>
    <property type="match status" value="1"/>
</dbReference>
<gene>
    <name evidence="5" type="ORF">B6C91_14055</name>
    <name evidence="4" type="ORF">B6D08_11880</name>
</gene>
<dbReference type="PROSITE" id="PS51257">
    <property type="entry name" value="PROKAR_LIPOPROTEIN"/>
    <property type="match status" value="1"/>
</dbReference>
<feature type="chain" id="PRO_5012316294" evidence="3">
    <location>
        <begin position="20"/>
        <end position="252"/>
    </location>
</feature>
<evidence type="ECO:0000256" key="2">
    <source>
        <dbReference type="ARBA" id="ARBA00022729"/>
    </source>
</evidence>
<proteinExistence type="inferred from homology"/>
<dbReference type="RefSeq" id="WP_086301578.1">
    <property type="nucleotide sequence ID" value="NZ_MZNE01000070.1"/>
</dbReference>